<evidence type="ECO:0000313" key="3">
    <source>
        <dbReference type="EMBL" id="KAK7045813.1"/>
    </source>
</evidence>
<gene>
    <name evidence="3" type="ORF">VNI00_007217</name>
</gene>
<organism evidence="3 4">
    <name type="scientific">Paramarasmius palmivorus</name>
    <dbReference type="NCBI Taxonomy" id="297713"/>
    <lineage>
        <taxon>Eukaryota</taxon>
        <taxon>Fungi</taxon>
        <taxon>Dikarya</taxon>
        <taxon>Basidiomycota</taxon>
        <taxon>Agaricomycotina</taxon>
        <taxon>Agaricomycetes</taxon>
        <taxon>Agaricomycetidae</taxon>
        <taxon>Agaricales</taxon>
        <taxon>Marasmiineae</taxon>
        <taxon>Marasmiaceae</taxon>
        <taxon>Paramarasmius</taxon>
    </lineage>
</organism>
<dbReference type="Proteomes" id="UP001383192">
    <property type="component" value="Unassembled WGS sequence"/>
</dbReference>
<feature type="compositionally biased region" description="Basic and acidic residues" evidence="1">
    <location>
        <begin position="328"/>
        <end position="345"/>
    </location>
</feature>
<feature type="transmembrane region" description="Helical" evidence="2">
    <location>
        <begin position="152"/>
        <end position="179"/>
    </location>
</feature>
<dbReference type="AlphaFoldDB" id="A0AAW0D2H3"/>
<dbReference type="EMBL" id="JAYKXP010000023">
    <property type="protein sequence ID" value="KAK7045813.1"/>
    <property type="molecule type" value="Genomic_DNA"/>
</dbReference>
<proteinExistence type="predicted"/>
<feature type="region of interest" description="Disordered" evidence="1">
    <location>
        <begin position="324"/>
        <end position="345"/>
    </location>
</feature>
<keyword evidence="2" id="KW-0472">Membrane</keyword>
<protein>
    <recommendedName>
        <fullName evidence="5">Gustatory receptor</fullName>
    </recommendedName>
</protein>
<keyword evidence="4" id="KW-1185">Reference proteome</keyword>
<comment type="caution">
    <text evidence="3">The sequence shown here is derived from an EMBL/GenBank/DDBJ whole genome shotgun (WGS) entry which is preliminary data.</text>
</comment>
<name>A0AAW0D2H3_9AGAR</name>
<reference evidence="3 4" key="1">
    <citation type="submission" date="2024-01" db="EMBL/GenBank/DDBJ databases">
        <title>A draft genome for a cacao thread blight-causing isolate of Paramarasmius palmivorus.</title>
        <authorList>
            <person name="Baruah I.K."/>
            <person name="Bukari Y."/>
            <person name="Amoako-Attah I."/>
            <person name="Meinhardt L.W."/>
            <person name="Bailey B.A."/>
            <person name="Cohen S.P."/>
        </authorList>
    </citation>
    <scope>NUCLEOTIDE SEQUENCE [LARGE SCALE GENOMIC DNA]</scope>
    <source>
        <strain evidence="3 4">GH-12</strain>
    </source>
</reference>
<accession>A0AAW0D2H3</accession>
<evidence type="ECO:0000313" key="4">
    <source>
        <dbReference type="Proteomes" id="UP001383192"/>
    </source>
</evidence>
<evidence type="ECO:0000256" key="1">
    <source>
        <dbReference type="SAM" id="MobiDB-lite"/>
    </source>
</evidence>
<feature type="transmembrane region" description="Helical" evidence="2">
    <location>
        <begin position="64"/>
        <end position="81"/>
    </location>
</feature>
<feature type="transmembrane region" description="Helical" evidence="2">
    <location>
        <begin position="118"/>
        <end position="140"/>
    </location>
</feature>
<feature type="transmembrane region" description="Helical" evidence="2">
    <location>
        <begin position="199"/>
        <end position="222"/>
    </location>
</feature>
<evidence type="ECO:0008006" key="5">
    <source>
        <dbReference type="Google" id="ProtNLM"/>
    </source>
</evidence>
<feature type="transmembrane region" description="Helical" evidence="2">
    <location>
        <begin position="243"/>
        <end position="266"/>
    </location>
</feature>
<feature type="transmembrane region" description="Helical" evidence="2">
    <location>
        <begin position="20"/>
        <end position="43"/>
    </location>
</feature>
<sequence length="345" mass="38263">MSTSSTIPAGLAELLTVTRIVVYPLTTLSLMYFVYGFYLLLFGTCMYMFHRKTKTDDQLPNSKLYLTLTVILFLLATTFVGDYTGLLVNQTIIHFTAVRTGDYGPLIEYMEDNERKTIFYAIEIIVPVLINITADCMLVHRCYTIWSSRKRVGFPLIFLSTGTNLLGLVGSVMSIVGLSDSADDADYALYLKGTTLYNAYAIASTAVNSILTILTAGRIWWIHRQARQTYGRNVFISDRLLQSIIRIILESGFLYPAVTIATLVIASTIPDQTPVDLSPLSELAAGLAPTLILEEMLTDMRFTSHPAETVTASRSQGQTHSFLNLELGTREVEQGSSGSREKNTV</sequence>
<keyword evidence="2" id="KW-1133">Transmembrane helix</keyword>
<keyword evidence="2" id="KW-0812">Transmembrane</keyword>
<evidence type="ECO:0000256" key="2">
    <source>
        <dbReference type="SAM" id="Phobius"/>
    </source>
</evidence>